<evidence type="ECO:0000256" key="1">
    <source>
        <dbReference type="SAM" id="MobiDB-lite"/>
    </source>
</evidence>
<evidence type="ECO:0000259" key="2">
    <source>
        <dbReference type="Pfam" id="PF19493"/>
    </source>
</evidence>
<reference evidence="4" key="1">
    <citation type="journal article" date="2019" name="Int. J. Syst. Evol. Microbiol.">
        <title>The Global Catalogue of Microorganisms (GCM) 10K type strain sequencing project: providing services to taxonomists for standard genome sequencing and annotation.</title>
        <authorList>
            <consortium name="The Broad Institute Genomics Platform"/>
            <consortium name="The Broad Institute Genome Sequencing Center for Infectious Disease"/>
            <person name="Wu L."/>
            <person name="Ma J."/>
        </authorList>
    </citation>
    <scope>NUCLEOTIDE SEQUENCE [LARGE SCALE GENOMIC DNA]</scope>
    <source>
        <strain evidence="4">JCM 5067</strain>
    </source>
</reference>
<dbReference type="Proteomes" id="UP001500668">
    <property type="component" value="Unassembled WGS sequence"/>
</dbReference>
<dbReference type="Pfam" id="PF19493">
    <property type="entry name" value="Trypco1"/>
    <property type="match status" value="1"/>
</dbReference>
<evidence type="ECO:0000313" key="3">
    <source>
        <dbReference type="EMBL" id="GAA0624959.1"/>
    </source>
</evidence>
<organism evidence="3 4">
    <name type="scientific">Streptomyces crystallinus</name>
    <dbReference type="NCBI Taxonomy" id="68191"/>
    <lineage>
        <taxon>Bacteria</taxon>
        <taxon>Bacillati</taxon>
        <taxon>Actinomycetota</taxon>
        <taxon>Actinomycetes</taxon>
        <taxon>Kitasatosporales</taxon>
        <taxon>Streptomycetaceae</taxon>
        <taxon>Streptomyces</taxon>
    </lineage>
</organism>
<feature type="domain" description="Trypsin-co-occurring" evidence="2">
    <location>
        <begin position="7"/>
        <end position="103"/>
    </location>
</feature>
<dbReference type="InterPro" id="IPR045794">
    <property type="entry name" value="Trypco1"/>
</dbReference>
<feature type="region of interest" description="Disordered" evidence="1">
    <location>
        <begin position="103"/>
        <end position="129"/>
    </location>
</feature>
<feature type="compositionally biased region" description="Pro residues" evidence="1">
    <location>
        <begin position="114"/>
        <end position="129"/>
    </location>
</feature>
<keyword evidence="4" id="KW-1185">Reference proteome</keyword>
<gene>
    <name evidence="3" type="ORF">GCM10010394_64600</name>
</gene>
<protein>
    <recommendedName>
        <fullName evidence="2">Trypsin-co-occurring domain-containing protein</fullName>
    </recommendedName>
</protein>
<proteinExistence type="predicted"/>
<dbReference type="EMBL" id="BAAACA010000057">
    <property type="protein sequence ID" value="GAA0624959.1"/>
    <property type="molecule type" value="Genomic_DNA"/>
</dbReference>
<sequence length="129" mass="13385">MAALMEFHTDEGAQVVVEVERHASGAKLVRRGDNSVSEAARTFDSALEGIRAAAESALHVFRDGRLQPDAVELEFGVKLTAEAGAVIARTAVEGHLMVKLSWSPGHSAHGNATPPAPATAPDPGAPAAR</sequence>
<dbReference type="NCBIfam" id="NF041216">
    <property type="entry name" value="CU044_2847_fam"/>
    <property type="match status" value="1"/>
</dbReference>
<comment type="caution">
    <text evidence="3">The sequence shown here is derived from an EMBL/GenBank/DDBJ whole genome shotgun (WGS) entry which is preliminary data.</text>
</comment>
<evidence type="ECO:0000313" key="4">
    <source>
        <dbReference type="Proteomes" id="UP001500668"/>
    </source>
</evidence>
<dbReference type="RefSeq" id="WP_344079966.1">
    <property type="nucleotide sequence ID" value="NZ_BAAACA010000057.1"/>
</dbReference>
<name>A0ABP3S8X6_9ACTN</name>
<accession>A0ABP3S8X6</accession>